<protein>
    <submittedName>
        <fullName evidence="4">ABC transporter substrate-binding protein</fullName>
    </submittedName>
</protein>
<evidence type="ECO:0000313" key="4">
    <source>
        <dbReference type="EMBL" id="MEY8042058.1"/>
    </source>
</evidence>
<name>A0ABV4CLW7_9PSEU</name>
<evidence type="ECO:0000313" key="5">
    <source>
        <dbReference type="Proteomes" id="UP001564626"/>
    </source>
</evidence>
<dbReference type="Gene3D" id="3.40.190.10">
    <property type="entry name" value="Periplasmic binding protein-like II"/>
    <property type="match status" value="1"/>
</dbReference>
<dbReference type="InterPro" id="IPR030678">
    <property type="entry name" value="Peptide/Ni-bd"/>
</dbReference>
<comment type="caution">
    <text evidence="4">The sequence shown here is derived from an EMBL/GenBank/DDBJ whole genome shotgun (WGS) entry which is preliminary data.</text>
</comment>
<feature type="domain" description="Solute-binding protein family 5" evidence="3">
    <location>
        <begin position="91"/>
        <end position="448"/>
    </location>
</feature>
<dbReference type="SUPFAM" id="SSF53850">
    <property type="entry name" value="Periplasmic binding protein-like II"/>
    <property type="match status" value="1"/>
</dbReference>
<dbReference type="PANTHER" id="PTHR30290">
    <property type="entry name" value="PERIPLASMIC BINDING COMPONENT OF ABC TRANSPORTER"/>
    <property type="match status" value="1"/>
</dbReference>
<dbReference type="InterPro" id="IPR039424">
    <property type="entry name" value="SBP_5"/>
</dbReference>
<dbReference type="PROSITE" id="PS51257">
    <property type="entry name" value="PROKAR_LIPOPROTEIN"/>
    <property type="match status" value="1"/>
</dbReference>
<keyword evidence="5" id="KW-1185">Reference proteome</keyword>
<evidence type="ECO:0000259" key="3">
    <source>
        <dbReference type="Pfam" id="PF00496"/>
    </source>
</evidence>
<evidence type="ECO:0000256" key="1">
    <source>
        <dbReference type="ARBA" id="ARBA00022729"/>
    </source>
</evidence>
<reference evidence="4 5" key="1">
    <citation type="submission" date="2024-08" db="EMBL/GenBank/DDBJ databases">
        <title>Genome mining of Saccharopolyspora cebuensis PGLac3 from Nigerian medicinal plant.</title>
        <authorList>
            <person name="Ezeobiora C.E."/>
            <person name="Igbokwe N.H."/>
            <person name="Amin D.H."/>
            <person name="Mendie U.E."/>
        </authorList>
    </citation>
    <scope>NUCLEOTIDE SEQUENCE [LARGE SCALE GENOMIC DNA]</scope>
    <source>
        <strain evidence="4 5">PGLac3</strain>
    </source>
</reference>
<organism evidence="4 5">
    <name type="scientific">Saccharopolyspora cebuensis</name>
    <dbReference type="NCBI Taxonomy" id="418759"/>
    <lineage>
        <taxon>Bacteria</taxon>
        <taxon>Bacillati</taxon>
        <taxon>Actinomycetota</taxon>
        <taxon>Actinomycetes</taxon>
        <taxon>Pseudonocardiales</taxon>
        <taxon>Pseudonocardiaceae</taxon>
        <taxon>Saccharopolyspora</taxon>
    </lineage>
</organism>
<proteinExistence type="predicted"/>
<feature type="signal peptide" evidence="2">
    <location>
        <begin position="1"/>
        <end position="21"/>
    </location>
</feature>
<accession>A0ABV4CLW7</accession>
<dbReference type="PIRSF" id="PIRSF002741">
    <property type="entry name" value="MppA"/>
    <property type="match status" value="1"/>
</dbReference>
<dbReference type="EMBL" id="JBGEHV010000048">
    <property type="protein sequence ID" value="MEY8042058.1"/>
    <property type="molecule type" value="Genomic_DNA"/>
</dbReference>
<dbReference type="PANTHER" id="PTHR30290:SF38">
    <property type="entry name" value="D,D-DIPEPTIDE-BINDING PERIPLASMIC PROTEIN DDPA-RELATED"/>
    <property type="match status" value="1"/>
</dbReference>
<dbReference type="RefSeq" id="WP_345363001.1">
    <property type="nucleotide sequence ID" value="NZ_BAABII010000007.1"/>
</dbReference>
<evidence type="ECO:0000256" key="2">
    <source>
        <dbReference type="SAM" id="SignalP"/>
    </source>
</evidence>
<dbReference type="Proteomes" id="UP001564626">
    <property type="component" value="Unassembled WGS sequence"/>
</dbReference>
<sequence>MTARSRWCAAVAVLAVTAATAACSPLVDVERTAAQERASVQAPTVRGGEAVIALDQEPDRLDPTLATTLAGRQVFASMCEKLYDVDARTRVVPQLAAALPEVSPDGLELTIPLRPGVRFNDGTPFDAEAVRTSLVRHLTLETSARRTELAAVESVEVVDPLTVRLRLSEPYAPLPSVLADRAGMIMSPARLAQLGEDFADDPVCVGPFDFVERVQQDRIVLERSEHYYDREQVQLDRLVYRAVPDDNIRLANLRSGEYDVMWEVPTPQVPIVAREKGVVLLNQPSIQYQGLTVNIRNVGGETGEVTGPLADDPRVRQALSLAIDREMLTRIAFNGLYRPACGPIPPTSEFATPATQTCPPHDPQRARELLAEAGVRTPVRFELMLANSPTNSRVGQIVQAMVAEAGFEAVLRPTESTTAIAAGKEGRFEVFQIGWSGRPDPHGNIAVFHTEGSSQNYSGHFTPETDALIQQAAAEQDVAARTALYERIVQDLQARNNVIYLWRPQYYTAHSTGIAGVVVNPDGIIRMKTAGHVAGS</sequence>
<dbReference type="Gene3D" id="3.10.105.10">
    <property type="entry name" value="Dipeptide-binding Protein, Domain 3"/>
    <property type="match status" value="1"/>
</dbReference>
<feature type="chain" id="PRO_5045847452" evidence="2">
    <location>
        <begin position="22"/>
        <end position="536"/>
    </location>
</feature>
<dbReference type="Gene3D" id="3.90.76.10">
    <property type="entry name" value="Dipeptide-binding Protein, Domain 1"/>
    <property type="match status" value="1"/>
</dbReference>
<dbReference type="CDD" id="cd08511">
    <property type="entry name" value="PBP2_NikA_DppA_OppA_like_5"/>
    <property type="match status" value="1"/>
</dbReference>
<dbReference type="InterPro" id="IPR000914">
    <property type="entry name" value="SBP_5_dom"/>
</dbReference>
<dbReference type="Pfam" id="PF00496">
    <property type="entry name" value="SBP_bac_5"/>
    <property type="match status" value="1"/>
</dbReference>
<gene>
    <name evidence="4" type="ORF">AB8O55_21810</name>
</gene>
<keyword evidence="1 2" id="KW-0732">Signal</keyword>